<feature type="region of interest" description="Disordered" evidence="1">
    <location>
        <begin position="1"/>
        <end position="23"/>
    </location>
</feature>
<proteinExistence type="predicted"/>
<name>A0A9D4MCJ8_DREPO</name>
<feature type="compositionally biased region" description="Basic and acidic residues" evidence="1">
    <location>
        <begin position="7"/>
        <end position="16"/>
    </location>
</feature>
<dbReference type="EMBL" id="JAIWYP010000002">
    <property type="protein sequence ID" value="KAH3874143.1"/>
    <property type="molecule type" value="Genomic_DNA"/>
</dbReference>
<reference evidence="2" key="2">
    <citation type="submission" date="2020-11" db="EMBL/GenBank/DDBJ databases">
        <authorList>
            <person name="McCartney M.A."/>
            <person name="Auch B."/>
            <person name="Kono T."/>
            <person name="Mallez S."/>
            <person name="Becker A."/>
            <person name="Gohl D.M."/>
            <person name="Silverstein K.A.T."/>
            <person name="Koren S."/>
            <person name="Bechman K.B."/>
            <person name="Herman A."/>
            <person name="Abrahante J.E."/>
            <person name="Garbe J."/>
        </authorList>
    </citation>
    <scope>NUCLEOTIDE SEQUENCE</scope>
    <source>
        <strain evidence="2">Duluth1</strain>
        <tissue evidence="2">Whole animal</tissue>
    </source>
</reference>
<protein>
    <submittedName>
        <fullName evidence="2">Uncharacterized protein</fullName>
    </submittedName>
</protein>
<accession>A0A9D4MCJ8</accession>
<dbReference type="AlphaFoldDB" id="A0A9D4MCJ8"/>
<comment type="caution">
    <text evidence="2">The sequence shown here is derived from an EMBL/GenBank/DDBJ whole genome shotgun (WGS) entry which is preliminary data.</text>
</comment>
<reference evidence="2" key="1">
    <citation type="journal article" date="2019" name="bioRxiv">
        <title>The Genome of the Zebra Mussel, Dreissena polymorpha: A Resource for Invasive Species Research.</title>
        <authorList>
            <person name="McCartney M.A."/>
            <person name="Auch B."/>
            <person name="Kono T."/>
            <person name="Mallez S."/>
            <person name="Zhang Y."/>
            <person name="Obille A."/>
            <person name="Becker A."/>
            <person name="Abrahante J.E."/>
            <person name="Garbe J."/>
            <person name="Badalamenti J.P."/>
            <person name="Herman A."/>
            <person name="Mangelson H."/>
            <person name="Liachko I."/>
            <person name="Sullivan S."/>
            <person name="Sone E.D."/>
            <person name="Koren S."/>
            <person name="Silverstein K.A.T."/>
            <person name="Beckman K.B."/>
            <person name="Gohl D.M."/>
        </authorList>
    </citation>
    <scope>NUCLEOTIDE SEQUENCE</scope>
    <source>
        <strain evidence="2">Duluth1</strain>
        <tissue evidence="2">Whole animal</tissue>
    </source>
</reference>
<keyword evidence="3" id="KW-1185">Reference proteome</keyword>
<gene>
    <name evidence="2" type="ORF">DPMN_037385</name>
</gene>
<dbReference type="Proteomes" id="UP000828390">
    <property type="component" value="Unassembled WGS sequence"/>
</dbReference>
<evidence type="ECO:0000313" key="2">
    <source>
        <dbReference type="EMBL" id="KAH3874143.1"/>
    </source>
</evidence>
<evidence type="ECO:0000256" key="1">
    <source>
        <dbReference type="SAM" id="MobiDB-lite"/>
    </source>
</evidence>
<organism evidence="2 3">
    <name type="scientific">Dreissena polymorpha</name>
    <name type="common">Zebra mussel</name>
    <name type="synonym">Mytilus polymorpha</name>
    <dbReference type="NCBI Taxonomy" id="45954"/>
    <lineage>
        <taxon>Eukaryota</taxon>
        <taxon>Metazoa</taxon>
        <taxon>Spiralia</taxon>
        <taxon>Lophotrochozoa</taxon>
        <taxon>Mollusca</taxon>
        <taxon>Bivalvia</taxon>
        <taxon>Autobranchia</taxon>
        <taxon>Heteroconchia</taxon>
        <taxon>Euheterodonta</taxon>
        <taxon>Imparidentia</taxon>
        <taxon>Neoheterodontei</taxon>
        <taxon>Myida</taxon>
        <taxon>Dreissenoidea</taxon>
        <taxon>Dreissenidae</taxon>
        <taxon>Dreissena</taxon>
    </lineage>
</organism>
<evidence type="ECO:0000313" key="3">
    <source>
        <dbReference type="Proteomes" id="UP000828390"/>
    </source>
</evidence>
<sequence length="123" mass="14111">MPEGDDETNKDIVDQRNRRKNLRPYCRKGTQMTQDIEMTSLNMFKGCRTWKGRFKILDQQQKEKADQAEAMLGREGRIKDADAGVLGRRKTAFLPKNSLASLLRQSEISRNTVLGRRKDASPV</sequence>